<keyword evidence="2" id="KW-0274">FAD</keyword>
<name>A0A8E2JUR5_9PEZI</name>
<dbReference type="Gene3D" id="3.30.70.2450">
    <property type="match status" value="1"/>
</dbReference>
<feature type="domain" description="FAD-binding" evidence="5">
    <location>
        <begin position="9"/>
        <end position="353"/>
    </location>
</feature>
<keyword evidence="7" id="KW-1185">Reference proteome</keyword>
<dbReference type="PRINTS" id="PR00420">
    <property type="entry name" value="RNGMNOXGNASE"/>
</dbReference>
<dbReference type="InterPro" id="IPR002938">
    <property type="entry name" value="FAD-bd"/>
</dbReference>
<protein>
    <submittedName>
        <fullName evidence="6">FAD/NAD(P)-binding domain-containing protein</fullName>
    </submittedName>
</protein>
<dbReference type="InterPro" id="IPR036188">
    <property type="entry name" value="FAD/NAD-bd_sf"/>
</dbReference>
<dbReference type="AlphaFoldDB" id="A0A8E2JUR5"/>
<dbReference type="EMBL" id="KV749285">
    <property type="protein sequence ID" value="OCL10233.1"/>
    <property type="molecule type" value="Genomic_DNA"/>
</dbReference>
<gene>
    <name evidence="6" type="ORF">AOQ84DRAFT_289667</name>
</gene>
<evidence type="ECO:0000256" key="3">
    <source>
        <dbReference type="ARBA" id="ARBA00023002"/>
    </source>
</evidence>
<evidence type="ECO:0000313" key="7">
    <source>
        <dbReference type="Proteomes" id="UP000250140"/>
    </source>
</evidence>
<evidence type="ECO:0000259" key="5">
    <source>
        <dbReference type="Pfam" id="PF01494"/>
    </source>
</evidence>
<feature type="transmembrane region" description="Helical" evidence="4">
    <location>
        <begin position="6"/>
        <end position="27"/>
    </location>
</feature>
<keyword evidence="4" id="KW-1133">Transmembrane helix</keyword>
<sequence>MTPTPGFSSVIIVGGGPAGLLLSILLARHNPALRVTMLDMGHGLDANPRAAHYGPPAVFELRRAGVIEDVRAAGFIPRTMCWRKLDGTYIAGLDGSVLDGSPDRLTVLPLDRLGKVLVDHLARYPNAEAKWGHKAVDMGEEGGKAWVDVVEVQGGETKKRMEADYVVGCDGATSQVRRSLFGSRNFPGFTWDEQLVATNVYYDFYKFGYDDVNFHIDREHWYMAARITKDGLWRVSYGELPGLSREELIARQPWKFETMLPGNPKPHEYKLIGISPYRIHQRLAEKMRVGRFLLAADAAHVCNPFGGMGLTSGICDVGSLYDCLGAIYDGKADDSILDIYSQVRRQKYKEIVDPVSTGNIRRLFDQDPERALENDEFLQQCKRAETDLEYSRECQSAVNELKYDFSQHFKDALAENDDSILKTNNEIRMTAGLVAGGTD</sequence>
<organism evidence="6 7">
    <name type="scientific">Glonium stellatum</name>
    <dbReference type="NCBI Taxonomy" id="574774"/>
    <lineage>
        <taxon>Eukaryota</taxon>
        <taxon>Fungi</taxon>
        <taxon>Dikarya</taxon>
        <taxon>Ascomycota</taxon>
        <taxon>Pezizomycotina</taxon>
        <taxon>Dothideomycetes</taxon>
        <taxon>Pleosporomycetidae</taxon>
        <taxon>Gloniales</taxon>
        <taxon>Gloniaceae</taxon>
        <taxon>Glonium</taxon>
    </lineage>
</organism>
<evidence type="ECO:0000256" key="1">
    <source>
        <dbReference type="ARBA" id="ARBA00022630"/>
    </source>
</evidence>
<dbReference type="Pfam" id="PF01494">
    <property type="entry name" value="FAD_binding_3"/>
    <property type="match status" value="1"/>
</dbReference>
<dbReference type="GO" id="GO:0005739">
    <property type="term" value="C:mitochondrion"/>
    <property type="evidence" value="ECO:0007669"/>
    <property type="project" value="TreeGrafter"/>
</dbReference>
<dbReference type="OrthoDB" id="10016252at2759"/>
<keyword evidence="3" id="KW-0560">Oxidoreductase</keyword>
<reference evidence="6 7" key="1">
    <citation type="journal article" date="2016" name="Nat. Commun.">
        <title>Ectomycorrhizal ecology is imprinted in the genome of the dominant symbiotic fungus Cenococcum geophilum.</title>
        <authorList>
            <consortium name="DOE Joint Genome Institute"/>
            <person name="Peter M."/>
            <person name="Kohler A."/>
            <person name="Ohm R.A."/>
            <person name="Kuo A."/>
            <person name="Krutzmann J."/>
            <person name="Morin E."/>
            <person name="Arend M."/>
            <person name="Barry K.W."/>
            <person name="Binder M."/>
            <person name="Choi C."/>
            <person name="Clum A."/>
            <person name="Copeland A."/>
            <person name="Grisel N."/>
            <person name="Haridas S."/>
            <person name="Kipfer T."/>
            <person name="LaButti K."/>
            <person name="Lindquist E."/>
            <person name="Lipzen A."/>
            <person name="Maire R."/>
            <person name="Meier B."/>
            <person name="Mihaltcheva S."/>
            <person name="Molinier V."/>
            <person name="Murat C."/>
            <person name="Poggeler S."/>
            <person name="Quandt C.A."/>
            <person name="Sperisen C."/>
            <person name="Tritt A."/>
            <person name="Tisserant E."/>
            <person name="Crous P.W."/>
            <person name="Henrissat B."/>
            <person name="Nehls U."/>
            <person name="Egli S."/>
            <person name="Spatafora J.W."/>
            <person name="Grigoriev I.V."/>
            <person name="Martin F.M."/>
        </authorList>
    </citation>
    <scope>NUCLEOTIDE SEQUENCE [LARGE SCALE GENOMIC DNA]</scope>
    <source>
        <strain evidence="6 7">CBS 207.34</strain>
    </source>
</reference>
<dbReference type="PANTHER" id="PTHR43876:SF18">
    <property type="entry name" value="PUTATIVE (AFU_ORTHOLOGUE AFUA_3G09540)-RELATED"/>
    <property type="match status" value="1"/>
</dbReference>
<accession>A0A8E2JUR5</accession>
<dbReference type="InterPro" id="IPR051205">
    <property type="entry name" value="UbiH/COQ6_monooxygenase"/>
</dbReference>
<evidence type="ECO:0000256" key="2">
    <source>
        <dbReference type="ARBA" id="ARBA00022827"/>
    </source>
</evidence>
<dbReference type="Gene3D" id="3.50.50.60">
    <property type="entry name" value="FAD/NAD(P)-binding domain"/>
    <property type="match status" value="1"/>
</dbReference>
<keyword evidence="1" id="KW-0285">Flavoprotein</keyword>
<dbReference type="GO" id="GO:0071949">
    <property type="term" value="F:FAD binding"/>
    <property type="evidence" value="ECO:0007669"/>
    <property type="project" value="InterPro"/>
</dbReference>
<dbReference type="SUPFAM" id="SSF51905">
    <property type="entry name" value="FAD/NAD(P)-binding domain"/>
    <property type="match status" value="1"/>
</dbReference>
<dbReference type="Proteomes" id="UP000250140">
    <property type="component" value="Unassembled WGS sequence"/>
</dbReference>
<proteinExistence type="predicted"/>
<dbReference type="GO" id="GO:0016491">
    <property type="term" value="F:oxidoreductase activity"/>
    <property type="evidence" value="ECO:0007669"/>
    <property type="project" value="UniProtKB-KW"/>
</dbReference>
<dbReference type="PANTHER" id="PTHR43876">
    <property type="entry name" value="UBIQUINONE BIOSYNTHESIS MONOOXYGENASE COQ6, MITOCHONDRIAL"/>
    <property type="match status" value="1"/>
</dbReference>
<evidence type="ECO:0000256" key="4">
    <source>
        <dbReference type="SAM" id="Phobius"/>
    </source>
</evidence>
<keyword evidence="4" id="KW-0812">Transmembrane</keyword>
<evidence type="ECO:0000313" key="6">
    <source>
        <dbReference type="EMBL" id="OCL10233.1"/>
    </source>
</evidence>
<keyword evidence="4" id="KW-0472">Membrane</keyword>